<reference evidence="4" key="1">
    <citation type="submission" date="2015-11" db="EMBL/GenBank/DDBJ databases">
        <title>De novo transcriptome assembly of four potential Pierce s Disease insect vectors from Arizona vineyards.</title>
        <authorList>
            <person name="Tassone E.E."/>
        </authorList>
    </citation>
    <scope>NUCLEOTIDE SEQUENCE</scope>
</reference>
<keyword evidence="1 2" id="KW-0482">Metalloprotease</keyword>
<feature type="binding site" evidence="1">
    <location>
        <position position="146"/>
    </location>
    <ligand>
        <name>Zn(2+)</name>
        <dbReference type="ChEBI" id="CHEBI:29105"/>
        <note>catalytic</note>
    </ligand>
</feature>
<keyword evidence="1 2" id="KW-0378">Hydrolase</keyword>
<dbReference type="PROSITE" id="PS51864">
    <property type="entry name" value="ASTACIN"/>
    <property type="match status" value="1"/>
</dbReference>
<accession>A0A1B6F110</accession>
<gene>
    <name evidence="4" type="ORF">g.5599</name>
</gene>
<comment type="cofactor">
    <cofactor evidence="1 2">
        <name>Zn(2+)</name>
        <dbReference type="ChEBI" id="CHEBI:29105"/>
    </cofactor>
    <text evidence="1 2">Binds 1 zinc ion per subunit.</text>
</comment>
<feature type="binding site" evidence="1">
    <location>
        <position position="136"/>
    </location>
    <ligand>
        <name>Zn(2+)</name>
        <dbReference type="ChEBI" id="CHEBI:29105"/>
        <note>catalytic</note>
    </ligand>
</feature>
<dbReference type="PANTHER" id="PTHR10127">
    <property type="entry name" value="DISCOIDIN, CUB, EGF, LAMININ , AND ZINC METALLOPROTEASE DOMAIN CONTAINING"/>
    <property type="match status" value="1"/>
</dbReference>
<dbReference type="Pfam" id="PF01400">
    <property type="entry name" value="Astacin"/>
    <property type="match status" value="1"/>
</dbReference>
<dbReference type="GO" id="GO:0008270">
    <property type="term" value="F:zinc ion binding"/>
    <property type="evidence" value="ECO:0007669"/>
    <property type="project" value="UniProtKB-UniRule"/>
</dbReference>
<dbReference type="PANTHER" id="PTHR10127:SF850">
    <property type="entry name" value="METALLOENDOPEPTIDASE"/>
    <property type="match status" value="1"/>
</dbReference>
<evidence type="ECO:0000259" key="3">
    <source>
        <dbReference type="PROSITE" id="PS51864"/>
    </source>
</evidence>
<dbReference type="GO" id="GO:0006508">
    <property type="term" value="P:proteolysis"/>
    <property type="evidence" value="ECO:0007669"/>
    <property type="project" value="UniProtKB-KW"/>
</dbReference>
<dbReference type="Gene3D" id="3.40.390.10">
    <property type="entry name" value="Collagenase (Catalytic Domain)"/>
    <property type="match status" value="1"/>
</dbReference>
<keyword evidence="1 2" id="KW-0645">Protease</keyword>
<evidence type="ECO:0000256" key="2">
    <source>
        <dbReference type="RuleBase" id="RU361183"/>
    </source>
</evidence>
<dbReference type="InterPro" id="IPR001506">
    <property type="entry name" value="Peptidase_M12A"/>
</dbReference>
<name>A0A1B6F110_9HEMI</name>
<keyword evidence="1 2" id="KW-0479">Metal-binding</keyword>
<comment type="caution">
    <text evidence="1">Lacks conserved residue(s) required for the propagation of feature annotation.</text>
</comment>
<evidence type="ECO:0000256" key="1">
    <source>
        <dbReference type="PROSITE-ProRule" id="PRU01211"/>
    </source>
</evidence>
<feature type="non-terminal residue" evidence="4">
    <location>
        <position position="1"/>
    </location>
</feature>
<dbReference type="InterPro" id="IPR006026">
    <property type="entry name" value="Peptidase_Metallo"/>
</dbReference>
<proteinExistence type="predicted"/>
<organism evidence="4">
    <name type="scientific">Cuerna arida</name>
    <dbReference type="NCBI Taxonomy" id="1464854"/>
    <lineage>
        <taxon>Eukaryota</taxon>
        <taxon>Metazoa</taxon>
        <taxon>Ecdysozoa</taxon>
        <taxon>Arthropoda</taxon>
        <taxon>Hexapoda</taxon>
        <taxon>Insecta</taxon>
        <taxon>Pterygota</taxon>
        <taxon>Neoptera</taxon>
        <taxon>Paraneoptera</taxon>
        <taxon>Hemiptera</taxon>
        <taxon>Auchenorrhyncha</taxon>
        <taxon>Membracoidea</taxon>
        <taxon>Cicadellidae</taxon>
        <taxon>Cicadellinae</taxon>
        <taxon>Proconiini</taxon>
        <taxon>Cuerna</taxon>
    </lineage>
</organism>
<dbReference type="AlphaFoldDB" id="A0A1B6F110"/>
<dbReference type="PRINTS" id="PR00480">
    <property type="entry name" value="ASTACIN"/>
</dbReference>
<dbReference type="EMBL" id="GECZ01025837">
    <property type="protein sequence ID" value="JAS43932.1"/>
    <property type="molecule type" value="Transcribed_RNA"/>
</dbReference>
<keyword evidence="1 2" id="KW-0862">Zinc</keyword>
<feature type="binding site" evidence="1">
    <location>
        <position position="140"/>
    </location>
    <ligand>
        <name>Zn(2+)</name>
        <dbReference type="ChEBI" id="CHEBI:29105"/>
        <note>catalytic</note>
    </ligand>
</feature>
<dbReference type="GO" id="GO:0004222">
    <property type="term" value="F:metalloendopeptidase activity"/>
    <property type="evidence" value="ECO:0007669"/>
    <property type="project" value="UniProtKB-UniRule"/>
</dbReference>
<feature type="active site" evidence="1">
    <location>
        <position position="137"/>
    </location>
</feature>
<dbReference type="SMART" id="SM00235">
    <property type="entry name" value="ZnMc"/>
    <property type="match status" value="1"/>
</dbReference>
<sequence length="260" mass="30982">TVLASMVSYVYVVLEILMFNNFIHSSKGLFRNFTDKWLTNQIFYDVAPELPPHMVKAVKYSIEYINQHSCVKWLQRNPVDTSVTEFVSFQYFYHEDPDDSGCESSVGWKRRGQQVIFLGPICMNDTVDNQRTSVLHEMMHTMGLNHEHQRYDRDCYIDVHKFFVTRFPNDLGIKPWPEYWTDWPYDFRSILHYQGGYFYPYDDNQKMGRTDGTLSKFDFQRLEYLYCGKRSYCSRPKNQNKCAQIRDEKKKNPKCPSNLP</sequence>
<protein>
    <recommendedName>
        <fullName evidence="2">Metalloendopeptidase</fullName>
        <ecNumber evidence="2">3.4.24.-</ecNumber>
    </recommendedName>
</protein>
<evidence type="ECO:0000313" key="4">
    <source>
        <dbReference type="EMBL" id="JAS43932.1"/>
    </source>
</evidence>
<dbReference type="EC" id="3.4.24.-" evidence="2"/>
<dbReference type="InterPro" id="IPR024079">
    <property type="entry name" value="MetalloPept_cat_dom_sf"/>
</dbReference>
<feature type="domain" description="Peptidase M12A" evidence="3">
    <location>
        <begin position="21"/>
        <end position="228"/>
    </location>
</feature>
<dbReference type="SUPFAM" id="SSF55486">
    <property type="entry name" value="Metalloproteases ('zincins'), catalytic domain"/>
    <property type="match status" value="1"/>
</dbReference>